<dbReference type="Gene3D" id="3.30.70.100">
    <property type="match status" value="1"/>
</dbReference>
<dbReference type="InterPro" id="IPR011017">
    <property type="entry name" value="TRASH_dom"/>
</dbReference>
<dbReference type="FunFam" id="2.70.150.10:FF:000002">
    <property type="entry name" value="Copper-transporting ATPase 1, putative"/>
    <property type="match status" value="1"/>
</dbReference>
<evidence type="ECO:0000256" key="3">
    <source>
        <dbReference type="ARBA" id="ARBA00022448"/>
    </source>
</evidence>
<dbReference type="EC" id="3.6.3.3" evidence="17"/>
<evidence type="ECO:0000313" key="18">
    <source>
        <dbReference type="Proteomes" id="UP000306416"/>
    </source>
</evidence>
<comment type="subcellular location">
    <subcellularLocation>
        <location evidence="1">Cell membrane</location>
        <topology evidence="1">Multi-pass membrane protein</topology>
    </subcellularLocation>
</comment>
<dbReference type="GO" id="GO:0005886">
    <property type="term" value="C:plasma membrane"/>
    <property type="evidence" value="ECO:0007669"/>
    <property type="project" value="UniProtKB-SubCell"/>
</dbReference>
<feature type="domain" description="HMA" evidence="16">
    <location>
        <begin position="83"/>
        <end position="149"/>
    </location>
</feature>
<feature type="transmembrane region" description="Helical" evidence="15">
    <location>
        <begin position="240"/>
        <end position="258"/>
    </location>
</feature>
<feature type="transmembrane region" description="Helical" evidence="15">
    <location>
        <begin position="442"/>
        <end position="463"/>
    </location>
</feature>
<dbReference type="InterPro" id="IPR018303">
    <property type="entry name" value="ATPase_P-typ_P_site"/>
</dbReference>
<keyword evidence="3" id="KW-0813">Transport</keyword>
<evidence type="ECO:0000259" key="16">
    <source>
        <dbReference type="PROSITE" id="PS50846"/>
    </source>
</evidence>
<evidence type="ECO:0000256" key="8">
    <source>
        <dbReference type="ARBA" id="ARBA00022741"/>
    </source>
</evidence>
<dbReference type="GO" id="GO:0016887">
    <property type="term" value="F:ATP hydrolysis activity"/>
    <property type="evidence" value="ECO:0007669"/>
    <property type="project" value="InterPro"/>
</dbReference>
<keyword evidence="5" id="KW-0597">Phosphoprotein</keyword>
<reference evidence="17 18" key="1">
    <citation type="submission" date="2019-04" db="EMBL/GenBank/DDBJ databases">
        <title>Geobacter oryzae sp. nov., ferric-reducing bacteria isolated from paddy soil.</title>
        <authorList>
            <person name="Xu Z."/>
            <person name="Masuda Y."/>
            <person name="Itoh H."/>
            <person name="Senoo K."/>
        </authorList>
    </citation>
    <scope>NUCLEOTIDE SEQUENCE [LARGE SCALE GENOMIC DNA]</scope>
    <source>
        <strain evidence="17 18">Red111</strain>
    </source>
</reference>
<evidence type="ECO:0000256" key="10">
    <source>
        <dbReference type="ARBA" id="ARBA00022842"/>
    </source>
</evidence>
<feature type="transmembrane region" description="Helical" evidence="15">
    <location>
        <begin position="204"/>
        <end position="228"/>
    </location>
</feature>
<dbReference type="Gene3D" id="3.40.50.1000">
    <property type="entry name" value="HAD superfamily/HAD-like"/>
    <property type="match status" value="1"/>
</dbReference>
<dbReference type="GO" id="GO:0055070">
    <property type="term" value="P:copper ion homeostasis"/>
    <property type="evidence" value="ECO:0007669"/>
    <property type="project" value="TreeGrafter"/>
</dbReference>
<dbReference type="AlphaFoldDB" id="A0A4V3NZA3"/>
<keyword evidence="11" id="KW-1278">Translocase</keyword>
<evidence type="ECO:0000256" key="5">
    <source>
        <dbReference type="ARBA" id="ARBA00022553"/>
    </source>
</evidence>
<dbReference type="RefSeq" id="WP_135872336.1">
    <property type="nucleotide sequence ID" value="NZ_SRSC01000004.1"/>
</dbReference>
<dbReference type="NCBIfam" id="TIGR01494">
    <property type="entry name" value="ATPase_P-type"/>
    <property type="match status" value="2"/>
</dbReference>
<feature type="transmembrane region" description="Helical" evidence="15">
    <location>
        <begin position="264"/>
        <end position="281"/>
    </location>
</feature>
<dbReference type="PRINTS" id="PR00943">
    <property type="entry name" value="CUATPASE"/>
</dbReference>
<keyword evidence="4 15" id="KW-1003">Cell membrane</keyword>
<dbReference type="PANTHER" id="PTHR43520:SF5">
    <property type="entry name" value="CATION-TRANSPORTING P-TYPE ATPASE-RELATED"/>
    <property type="match status" value="1"/>
</dbReference>
<keyword evidence="6 15" id="KW-0812">Transmembrane</keyword>
<keyword evidence="12 15" id="KW-1133">Transmembrane helix</keyword>
<dbReference type="PROSITE" id="PS01047">
    <property type="entry name" value="HMA_1"/>
    <property type="match status" value="1"/>
</dbReference>
<dbReference type="PROSITE" id="PS50846">
    <property type="entry name" value="HMA_2"/>
    <property type="match status" value="1"/>
</dbReference>
<comment type="caution">
    <text evidence="17">The sequence shown here is derived from an EMBL/GenBank/DDBJ whole genome shotgun (WGS) entry which is preliminary data.</text>
</comment>
<keyword evidence="14 15" id="KW-0472">Membrane</keyword>
<name>A0A4V3NZA3_9BACT</name>
<evidence type="ECO:0000256" key="6">
    <source>
        <dbReference type="ARBA" id="ARBA00022692"/>
    </source>
</evidence>
<dbReference type="CDD" id="cd02094">
    <property type="entry name" value="P-type_ATPase_Cu-like"/>
    <property type="match status" value="1"/>
</dbReference>
<feature type="transmembrane region" description="Helical" evidence="15">
    <location>
        <begin position="415"/>
        <end position="436"/>
    </location>
</feature>
<keyword evidence="18" id="KW-1185">Reference proteome</keyword>
<dbReference type="Pfam" id="PF00122">
    <property type="entry name" value="E1-E2_ATPase"/>
    <property type="match status" value="1"/>
</dbReference>
<evidence type="ECO:0000256" key="15">
    <source>
        <dbReference type="RuleBase" id="RU362081"/>
    </source>
</evidence>
<dbReference type="NCBIfam" id="TIGR01511">
    <property type="entry name" value="ATPase-IB1_Cu"/>
    <property type="match status" value="1"/>
</dbReference>
<dbReference type="CDD" id="cd00371">
    <property type="entry name" value="HMA"/>
    <property type="match status" value="1"/>
</dbReference>
<organism evidence="17 18">
    <name type="scientific">Geomonas terrae</name>
    <dbReference type="NCBI Taxonomy" id="2562681"/>
    <lineage>
        <taxon>Bacteria</taxon>
        <taxon>Pseudomonadati</taxon>
        <taxon>Thermodesulfobacteriota</taxon>
        <taxon>Desulfuromonadia</taxon>
        <taxon>Geobacterales</taxon>
        <taxon>Geobacteraceae</taxon>
        <taxon>Geomonas</taxon>
    </lineage>
</organism>
<evidence type="ECO:0000256" key="14">
    <source>
        <dbReference type="ARBA" id="ARBA00023136"/>
    </source>
</evidence>
<dbReference type="GO" id="GO:0005524">
    <property type="term" value="F:ATP binding"/>
    <property type="evidence" value="ECO:0007669"/>
    <property type="project" value="UniProtKB-UniRule"/>
</dbReference>
<dbReference type="SMART" id="SM00746">
    <property type="entry name" value="TRASH"/>
    <property type="match status" value="1"/>
</dbReference>
<dbReference type="SUPFAM" id="SSF55008">
    <property type="entry name" value="HMA, heavy metal-associated domain"/>
    <property type="match status" value="1"/>
</dbReference>
<dbReference type="EMBL" id="SRSC01000004">
    <property type="protein sequence ID" value="TGU70902.1"/>
    <property type="molecule type" value="Genomic_DNA"/>
</dbReference>
<dbReference type="PANTHER" id="PTHR43520">
    <property type="entry name" value="ATP7, ISOFORM B"/>
    <property type="match status" value="1"/>
</dbReference>
<dbReference type="InterPro" id="IPR021993">
    <property type="entry name" value="ATPase-cat-bd"/>
</dbReference>
<dbReference type="GO" id="GO:0043682">
    <property type="term" value="F:P-type divalent copper transporter activity"/>
    <property type="evidence" value="ECO:0007669"/>
    <property type="project" value="TreeGrafter"/>
</dbReference>
<evidence type="ECO:0000256" key="4">
    <source>
        <dbReference type="ARBA" id="ARBA00022475"/>
    </source>
</evidence>
<accession>A0A4V3NZA3</accession>
<dbReference type="SUPFAM" id="SSF81653">
    <property type="entry name" value="Calcium ATPase, transduction domain A"/>
    <property type="match status" value="1"/>
</dbReference>
<comment type="similarity">
    <text evidence="2 15">Belongs to the cation transport ATPase (P-type) (TC 3.A.3) family. Type IB subfamily.</text>
</comment>
<keyword evidence="7 15" id="KW-0479">Metal-binding</keyword>
<dbReference type="PROSITE" id="PS00154">
    <property type="entry name" value="ATPASE_E1_E2"/>
    <property type="match status" value="1"/>
</dbReference>
<dbReference type="SUPFAM" id="SSF81665">
    <property type="entry name" value="Calcium ATPase, transmembrane domain M"/>
    <property type="match status" value="1"/>
</dbReference>
<keyword evidence="13" id="KW-0406">Ion transport</keyword>
<evidence type="ECO:0000256" key="2">
    <source>
        <dbReference type="ARBA" id="ARBA00006024"/>
    </source>
</evidence>
<feature type="transmembrane region" description="Helical" evidence="15">
    <location>
        <begin position="753"/>
        <end position="770"/>
    </location>
</feature>
<dbReference type="Gene3D" id="2.70.150.10">
    <property type="entry name" value="Calcium-transporting ATPase, cytoplasmic transduction domain A"/>
    <property type="match status" value="1"/>
</dbReference>
<dbReference type="Pfam" id="PF12156">
    <property type="entry name" value="ATPase-cat_bd"/>
    <property type="match status" value="1"/>
</dbReference>
<dbReference type="InterPro" id="IPR001757">
    <property type="entry name" value="P_typ_ATPase"/>
</dbReference>
<evidence type="ECO:0000256" key="9">
    <source>
        <dbReference type="ARBA" id="ARBA00022840"/>
    </source>
</evidence>
<dbReference type="InterPro" id="IPR059000">
    <property type="entry name" value="ATPase_P-type_domA"/>
</dbReference>
<gene>
    <name evidence="17" type="primary">cadA</name>
    <name evidence="17" type="ORF">E4633_18120</name>
</gene>
<dbReference type="FunFam" id="3.30.70.100:FF:000001">
    <property type="entry name" value="ATPase copper transporting beta"/>
    <property type="match status" value="1"/>
</dbReference>
<dbReference type="InterPro" id="IPR023298">
    <property type="entry name" value="ATPase_P-typ_TM_dom_sf"/>
</dbReference>
<keyword evidence="17" id="KW-0378">Hydrolase</keyword>
<dbReference type="NCBIfam" id="TIGR01525">
    <property type="entry name" value="ATPase-IB_hvy"/>
    <property type="match status" value="1"/>
</dbReference>
<keyword evidence="8 15" id="KW-0547">Nucleotide-binding</keyword>
<dbReference type="GO" id="GO:0005507">
    <property type="term" value="F:copper ion binding"/>
    <property type="evidence" value="ECO:0007669"/>
    <property type="project" value="TreeGrafter"/>
</dbReference>
<dbReference type="InterPro" id="IPR023299">
    <property type="entry name" value="ATPase_P-typ_cyto_dom_N"/>
</dbReference>
<keyword evidence="10" id="KW-0460">Magnesium</keyword>
<dbReference type="InterPro" id="IPR036163">
    <property type="entry name" value="HMA_dom_sf"/>
</dbReference>
<dbReference type="Pfam" id="PF00702">
    <property type="entry name" value="Hydrolase"/>
    <property type="match status" value="1"/>
</dbReference>
<dbReference type="InterPro" id="IPR017969">
    <property type="entry name" value="Heavy-metal-associated_CS"/>
</dbReference>
<dbReference type="PRINTS" id="PR00119">
    <property type="entry name" value="CATATPASE"/>
</dbReference>
<proteinExistence type="inferred from homology"/>
<dbReference type="SUPFAM" id="SSF56784">
    <property type="entry name" value="HAD-like"/>
    <property type="match status" value="1"/>
</dbReference>
<evidence type="ECO:0000256" key="13">
    <source>
        <dbReference type="ARBA" id="ARBA00023065"/>
    </source>
</evidence>
<protein>
    <submittedName>
        <fullName evidence="17">Cadmium-translocating P-type ATPase</fullName>
        <ecNumber evidence="17">3.6.3.3</ecNumber>
    </submittedName>
</protein>
<dbReference type="NCBIfam" id="TIGR01512">
    <property type="entry name" value="ATPase-IB2_Cd"/>
    <property type="match status" value="1"/>
</dbReference>
<dbReference type="InterPro" id="IPR027256">
    <property type="entry name" value="P-typ_ATPase_IB"/>
</dbReference>
<dbReference type="InterPro" id="IPR023214">
    <property type="entry name" value="HAD_sf"/>
</dbReference>
<sequence>MPCFHCGGDIPPGMLVEERSGDTVLPFCCHGCHGAYLLISGSGLSDYYRRRQWQETGLIPKAFKGGFRDSYLAGFVRESAEGSAIDIIVDGIRCASCVWLIEKIIGALPGVVEARVNYATGRARVLFDPGITSPAAIFNRIDQIGYAPRPYTESEVREMARREQKDLLIRFGTACFLSMQLMAYAFALYAGYFQGIEPQMKGYLQLFSLVVTAPVVFYCGWPFLKGAWRGLANGAPNMELLIALGALSSFGYSVYATFSGGEVYYETAAMIVTLILAGRLLENGAKRRASGGIARLLELSSGQAQRFAGETLETVDPSELQPGDLILVAPGERFPVDGRIEEGASDVDESAATGEPLPQLKKKGDEVIAGSTNLSGALRVTCLREAGESFIARIAHLVEEAQSRRAPIQGIADRVAAYFVPAVLTLAVATFCLHYWEGRALGASLMIALAVLVIACPCALGLATPTAILAGTGAAASFGVIFKGGDILERLSRITIAVFDKTGTLTQGAPMLVDIQPVPGVKPKEVLALAAAVERGSLHPVAHAIRAYADRHEIDYPTGTEIVTLAGAGIKGRVAGETVALGSVTFLERLGVTGIPDGVESPEGGMVVGVARKGHYAGTLIFKDRIRDDAPGLVSYFRRQGIDTLLLSGDRQECTDKVARGAGVALGLGGLSPSDKAREIEKLKGAGATVLMVGDGINDAPALSASDVGCAVAGGTDIAMETSDLVLAKADLDRLALAHRMARRTMKVVRQNLAWAFLYNVIGIPLAMTGQLTPVYAAAAMALSSVCVVGNSLRLLRVPHD</sequence>
<evidence type="ECO:0000313" key="17">
    <source>
        <dbReference type="EMBL" id="TGU70902.1"/>
    </source>
</evidence>
<dbReference type="Pfam" id="PF00403">
    <property type="entry name" value="HMA"/>
    <property type="match status" value="1"/>
</dbReference>
<dbReference type="InterPro" id="IPR036412">
    <property type="entry name" value="HAD-like_sf"/>
</dbReference>
<dbReference type="InterPro" id="IPR008250">
    <property type="entry name" value="ATPase_P-typ_transduc_dom_A_sf"/>
</dbReference>
<evidence type="ECO:0000256" key="12">
    <source>
        <dbReference type="ARBA" id="ARBA00022989"/>
    </source>
</evidence>
<dbReference type="InterPro" id="IPR006121">
    <property type="entry name" value="HMA_dom"/>
</dbReference>
<evidence type="ECO:0000256" key="7">
    <source>
        <dbReference type="ARBA" id="ARBA00022723"/>
    </source>
</evidence>
<feature type="transmembrane region" description="Helical" evidence="15">
    <location>
        <begin position="167"/>
        <end position="192"/>
    </location>
</feature>
<dbReference type="Proteomes" id="UP000306416">
    <property type="component" value="Unassembled WGS sequence"/>
</dbReference>
<dbReference type="Gene3D" id="3.40.1110.10">
    <property type="entry name" value="Calcium-transporting ATPase, cytoplasmic domain N"/>
    <property type="match status" value="1"/>
</dbReference>
<evidence type="ECO:0000256" key="1">
    <source>
        <dbReference type="ARBA" id="ARBA00004651"/>
    </source>
</evidence>
<keyword evidence="9 15" id="KW-0067">ATP-binding</keyword>
<evidence type="ECO:0000256" key="11">
    <source>
        <dbReference type="ARBA" id="ARBA00022967"/>
    </source>
</evidence>